<dbReference type="EMBL" id="FZOA01000001">
    <property type="protein sequence ID" value="SNR64067.1"/>
    <property type="molecule type" value="Genomic_DNA"/>
</dbReference>
<sequence>MVILRVLLVLWLISLAVSFGVYLVSGDKRYLKFTWQLIKFTVVALAVIALVIAMGRIILF</sequence>
<name>A0A238XYU7_9PROT</name>
<accession>A0A238XYU7</accession>
<dbReference type="Proteomes" id="UP000198305">
    <property type="component" value="Unassembled WGS sequence"/>
</dbReference>
<feature type="transmembrane region" description="Helical" evidence="1">
    <location>
        <begin position="6"/>
        <end position="25"/>
    </location>
</feature>
<dbReference type="RefSeq" id="WP_089374453.1">
    <property type="nucleotide sequence ID" value="NZ_FZOA01000001.1"/>
</dbReference>
<keyword evidence="1" id="KW-0472">Membrane</keyword>
<keyword evidence="3" id="KW-1185">Reference proteome</keyword>
<evidence type="ECO:0000256" key="1">
    <source>
        <dbReference type="SAM" id="Phobius"/>
    </source>
</evidence>
<keyword evidence="1" id="KW-0812">Transmembrane</keyword>
<evidence type="ECO:0000313" key="2">
    <source>
        <dbReference type="EMBL" id="SNR64067.1"/>
    </source>
</evidence>
<proteinExistence type="predicted"/>
<organism evidence="2 3">
    <name type="scientific">Methylobacillus rhizosphaerae</name>
    <dbReference type="NCBI Taxonomy" id="551994"/>
    <lineage>
        <taxon>Bacteria</taxon>
        <taxon>Pseudomonadati</taxon>
        <taxon>Pseudomonadota</taxon>
        <taxon>Betaproteobacteria</taxon>
        <taxon>Nitrosomonadales</taxon>
        <taxon>Methylophilaceae</taxon>
        <taxon>Methylobacillus</taxon>
    </lineage>
</organism>
<protein>
    <submittedName>
        <fullName evidence="2">Uncharacterized protein</fullName>
    </submittedName>
</protein>
<gene>
    <name evidence="2" type="ORF">SAMN05192560_0308</name>
</gene>
<reference evidence="3" key="1">
    <citation type="submission" date="2017-06" db="EMBL/GenBank/DDBJ databases">
        <authorList>
            <person name="Varghese N."/>
            <person name="Submissions S."/>
        </authorList>
    </citation>
    <scope>NUCLEOTIDE SEQUENCE [LARGE SCALE GENOMIC DNA]</scope>
    <source>
        <strain evidence="3">Ca-68</strain>
    </source>
</reference>
<evidence type="ECO:0000313" key="3">
    <source>
        <dbReference type="Proteomes" id="UP000198305"/>
    </source>
</evidence>
<feature type="transmembrane region" description="Helical" evidence="1">
    <location>
        <begin position="37"/>
        <end position="59"/>
    </location>
</feature>
<keyword evidence="1" id="KW-1133">Transmembrane helix</keyword>
<dbReference type="AlphaFoldDB" id="A0A238XYU7"/>